<accession>A0A8D5FYF6</accession>
<dbReference type="InterPro" id="IPR001638">
    <property type="entry name" value="Solute-binding_3/MltF_N"/>
</dbReference>
<dbReference type="PANTHER" id="PTHR35936">
    <property type="entry name" value="MEMBRANE-BOUND LYTIC MUREIN TRANSGLYCOSYLASE F"/>
    <property type="match status" value="1"/>
</dbReference>
<dbReference type="InterPro" id="IPR001320">
    <property type="entry name" value="Iontro_rcpt_C"/>
</dbReference>
<evidence type="ECO:0000313" key="5">
    <source>
        <dbReference type="Proteomes" id="UP000826725"/>
    </source>
</evidence>
<dbReference type="KEGG" id="dbk:DGMP_29600"/>
<dbReference type="AlphaFoldDB" id="A0A8D5FYF6"/>
<sequence length="277" mass="30906">MKSHLSRLYITLFSLLFFSLATLSYGANIQQDIAKNSTIEKIKKRGVLRVGMDVFQPWAMRDKNGKFIGFEIDVATRLARDMGVKVQFVPTAWSGIIPALLTGKFDVIIGGMSITPKRALSVNFSIPYDYTGMSIVANKAKAAGFNSLESFNSPDVQIAVKLGTTAVAAARKFVPKAKLRMFDTEPQAYQELRNGNVHAVIGSAPKPAQEAADYSDTLFLPLDTTFTREPIGFAVRKGDPDTLAYFNSWITVVDMEGWLQERHDYWFMTKDWANLIK</sequence>
<evidence type="ECO:0000313" key="4">
    <source>
        <dbReference type="EMBL" id="BCL62267.1"/>
    </source>
</evidence>
<evidence type="ECO:0000259" key="3">
    <source>
        <dbReference type="SMART" id="SM00079"/>
    </source>
</evidence>
<evidence type="ECO:0000259" key="2">
    <source>
        <dbReference type="SMART" id="SM00062"/>
    </source>
</evidence>
<dbReference type="Proteomes" id="UP000826725">
    <property type="component" value="Chromosome"/>
</dbReference>
<dbReference type="GO" id="GO:0016020">
    <property type="term" value="C:membrane"/>
    <property type="evidence" value="ECO:0007669"/>
    <property type="project" value="InterPro"/>
</dbReference>
<feature type="domain" description="Ionotropic glutamate receptor C-terminal" evidence="3">
    <location>
        <begin position="47"/>
        <end position="269"/>
    </location>
</feature>
<dbReference type="Pfam" id="PF00497">
    <property type="entry name" value="SBP_bac_3"/>
    <property type="match status" value="1"/>
</dbReference>
<reference evidence="4" key="1">
    <citation type="submission" date="2020-09" db="EMBL/GenBank/DDBJ databases">
        <title>Desulfogranum mesoprofundum gen. nov., sp. nov., a novel mesophilic, sulfate-reducing chemolithoautotroph isolated from a deep-sea hydrothermal vent chimney in the Suiyo Seamount.</title>
        <authorList>
            <person name="Hashimoto Y."/>
            <person name="Nakagawa S."/>
        </authorList>
    </citation>
    <scope>NUCLEOTIDE SEQUENCE</scope>
    <source>
        <strain evidence="4">KT2</strain>
    </source>
</reference>
<evidence type="ECO:0000256" key="1">
    <source>
        <dbReference type="ARBA" id="ARBA00022729"/>
    </source>
</evidence>
<name>A0A8D5FYF6_9BACT</name>
<dbReference type="SMART" id="SM00079">
    <property type="entry name" value="PBPe"/>
    <property type="match status" value="1"/>
</dbReference>
<protein>
    <submittedName>
        <fullName evidence="4">Amino acid ABC transporter substrate-binding protein</fullName>
    </submittedName>
</protein>
<dbReference type="PANTHER" id="PTHR35936:SF38">
    <property type="entry name" value="GLUTAMINE-BINDING PERIPLASMIC PROTEIN"/>
    <property type="match status" value="1"/>
</dbReference>
<keyword evidence="1" id="KW-0732">Signal</keyword>
<organism evidence="4 5">
    <name type="scientific">Desulfomarina profundi</name>
    <dbReference type="NCBI Taxonomy" id="2772557"/>
    <lineage>
        <taxon>Bacteria</taxon>
        <taxon>Pseudomonadati</taxon>
        <taxon>Thermodesulfobacteriota</taxon>
        <taxon>Desulfobulbia</taxon>
        <taxon>Desulfobulbales</taxon>
        <taxon>Desulfobulbaceae</taxon>
        <taxon>Desulfomarina</taxon>
    </lineage>
</organism>
<keyword evidence="5" id="KW-1185">Reference proteome</keyword>
<dbReference type="EMBL" id="AP024086">
    <property type="protein sequence ID" value="BCL62267.1"/>
    <property type="molecule type" value="Genomic_DNA"/>
</dbReference>
<dbReference type="SMART" id="SM00062">
    <property type="entry name" value="PBPb"/>
    <property type="match status" value="1"/>
</dbReference>
<dbReference type="RefSeq" id="WP_228854640.1">
    <property type="nucleotide sequence ID" value="NZ_AP024086.1"/>
</dbReference>
<gene>
    <name evidence="4" type="ORF">DGMP_29600</name>
</gene>
<feature type="domain" description="Solute-binding protein family 3/N-terminal" evidence="2">
    <location>
        <begin position="47"/>
        <end position="270"/>
    </location>
</feature>
<dbReference type="GO" id="GO:0015276">
    <property type="term" value="F:ligand-gated monoatomic ion channel activity"/>
    <property type="evidence" value="ECO:0007669"/>
    <property type="project" value="InterPro"/>
</dbReference>
<proteinExistence type="predicted"/>
<dbReference type="CDD" id="cd13629">
    <property type="entry name" value="PBP2_Dsm1740"/>
    <property type="match status" value="1"/>
</dbReference>